<keyword evidence="2" id="KW-0732">Signal</keyword>
<evidence type="ECO:0000313" key="5">
    <source>
        <dbReference type="Proteomes" id="UP000199372"/>
    </source>
</evidence>
<dbReference type="Proteomes" id="UP000199372">
    <property type="component" value="Unassembled WGS sequence"/>
</dbReference>
<dbReference type="InterPro" id="IPR036366">
    <property type="entry name" value="PGBDSf"/>
</dbReference>
<dbReference type="Gene3D" id="1.10.101.10">
    <property type="entry name" value="PGBD-like superfamily/PGBD"/>
    <property type="match status" value="2"/>
</dbReference>
<keyword evidence="5" id="KW-1185">Reference proteome</keyword>
<feature type="coiled-coil region" evidence="1">
    <location>
        <begin position="454"/>
        <end position="481"/>
    </location>
</feature>
<dbReference type="AlphaFoldDB" id="A0A1H8D527"/>
<name>A0A1H8D527_9RHOB</name>
<dbReference type="SUPFAM" id="SSF47090">
    <property type="entry name" value="PGBD-like"/>
    <property type="match status" value="2"/>
</dbReference>
<gene>
    <name evidence="4" type="ORF">SAMN04488011_102208</name>
</gene>
<dbReference type="Gene3D" id="3.40.50.1460">
    <property type="match status" value="1"/>
</dbReference>
<dbReference type="EMBL" id="FOCM01000002">
    <property type="protein sequence ID" value="SEN02326.1"/>
    <property type="molecule type" value="Genomic_DNA"/>
</dbReference>
<keyword evidence="1" id="KW-0175">Coiled coil</keyword>
<evidence type="ECO:0000256" key="2">
    <source>
        <dbReference type="SAM" id="SignalP"/>
    </source>
</evidence>
<dbReference type="Pfam" id="PF01471">
    <property type="entry name" value="PG_binding_1"/>
    <property type="match status" value="2"/>
</dbReference>
<accession>A0A1H8D527</accession>
<feature type="domain" description="Peptidoglycan binding-like" evidence="3">
    <location>
        <begin position="490"/>
        <end position="540"/>
    </location>
</feature>
<reference evidence="5" key="1">
    <citation type="submission" date="2016-10" db="EMBL/GenBank/DDBJ databases">
        <authorList>
            <person name="Varghese N."/>
            <person name="Submissions S."/>
        </authorList>
    </citation>
    <scope>NUCLEOTIDE SEQUENCE [LARGE SCALE GENOMIC DNA]</scope>
    <source>
        <strain evidence="5">DSM 26893</strain>
    </source>
</reference>
<feature type="signal peptide" evidence="2">
    <location>
        <begin position="1"/>
        <end position="23"/>
    </location>
</feature>
<dbReference type="InterPro" id="IPR036365">
    <property type="entry name" value="PGBD-like_sf"/>
</dbReference>
<evidence type="ECO:0000259" key="3">
    <source>
        <dbReference type="Pfam" id="PF01471"/>
    </source>
</evidence>
<dbReference type="RefSeq" id="WP_091844554.1">
    <property type="nucleotide sequence ID" value="NZ_FOCM01000002.1"/>
</dbReference>
<proteinExistence type="predicted"/>
<dbReference type="OrthoDB" id="8092964at2"/>
<protein>
    <submittedName>
        <fullName evidence="4">Putative peptidoglycan binding domain-containing protein</fullName>
    </submittedName>
</protein>
<organism evidence="4 5">
    <name type="scientific">Palleronia pelagia</name>
    <dbReference type="NCBI Taxonomy" id="387096"/>
    <lineage>
        <taxon>Bacteria</taxon>
        <taxon>Pseudomonadati</taxon>
        <taxon>Pseudomonadota</taxon>
        <taxon>Alphaproteobacteria</taxon>
        <taxon>Rhodobacterales</taxon>
        <taxon>Roseobacteraceae</taxon>
        <taxon>Palleronia</taxon>
    </lineage>
</organism>
<sequence length="551" mass="59603">MAPWRLLPLLLTLALMLPAALRAQEAGLLVGNARYDLAEPLRRGDAILDARDALRGAGLDLQVLEDADRDSLSTALRQLEQQGRRADGVLVALSGRFVSSRDESYYLPIEAEGASLIDTALSAVPLSAVMGLLSNAPGRAVLVLATDDRGTSSGLGLSPGIGRLDIPQGVTVIRATPTAARDILRDTLARPGAGISAGVEDAGGTVQGFAPGGLSFLPERTSRTISILPAQQGPSGAERDLWEQAQRADSEAGFIEYLMAYPDGAFVDRAEDRLDDIRNDPDRLARRAEDALGLSASERQAIQRDLVLLGYDTRGIDGVFGPGTRGAIRSWQGRDGRTVTGYLDRDQIAALDAQAATRAAELEEESRRRAELRAAAEESYWAETGQGRSIDGLEAFLSRYPDGNFADEARRRLDDMRGAEADRAERQAWETARARDSAAGYADFLDRFPQGRFAETARNRLDQLRGQGAQANSEAEAAEAQLGLTSITRQAIEQRLAAEGLDPGRVDGQFDENTRRAIRRYQAQVSLPQTGYLNQITVVRLLADSVRRVLQ</sequence>
<feature type="chain" id="PRO_5011731990" evidence="2">
    <location>
        <begin position="24"/>
        <end position="551"/>
    </location>
</feature>
<feature type="domain" description="Peptidoglycan binding-like" evidence="3">
    <location>
        <begin position="296"/>
        <end position="351"/>
    </location>
</feature>
<evidence type="ECO:0000313" key="4">
    <source>
        <dbReference type="EMBL" id="SEN02326.1"/>
    </source>
</evidence>
<evidence type="ECO:0000256" key="1">
    <source>
        <dbReference type="SAM" id="Coils"/>
    </source>
</evidence>
<dbReference type="InterPro" id="IPR002477">
    <property type="entry name" value="Peptidoglycan-bd-like"/>
</dbReference>